<proteinExistence type="inferred from homology"/>
<organism evidence="12 13">
    <name type="scientific">Ceutorhynchus assimilis</name>
    <name type="common">cabbage seed weevil</name>
    <dbReference type="NCBI Taxonomy" id="467358"/>
    <lineage>
        <taxon>Eukaryota</taxon>
        <taxon>Metazoa</taxon>
        <taxon>Ecdysozoa</taxon>
        <taxon>Arthropoda</taxon>
        <taxon>Hexapoda</taxon>
        <taxon>Insecta</taxon>
        <taxon>Pterygota</taxon>
        <taxon>Neoptera</taxon>
        <taxon>Endopterygota</taxon>
        <taxon>Coleoptera</taxon>
        <taxon>Polyphaga</taxon>
        <taxon>Cucujiformia</taxon>
        <taxon>Curculionidae</taxon>
        <taxon>Ceutorhynchinae</taxon>
        <taxon>Ceutorhynchus</taxon>
    </lineage>
</organism>
<evidence type="ECO:0000256" key="3">
    <source>
        <dbReference type="ARBA" id="ARBA00022676"/>
    </source>
</evidence>
<feature type="transmembrane region" description="Helical" evidence="11">
    <location>
        <begin position="15"/>
        <end position="34"/>
    </location>
</feature>
<evidence type="ECO:0000256" key="6">
    <source>
        <dbReference type="ARBA" id="ARBA00022968"/>
    </source>
</evidence>
<dbReference type="GO" id="GO:0016758">
    <property type="term" value="F:hexosyltransferase activity"/>
    <property type="evidence" value="ECO:0007669"/>
    <property type="project" value="InterPro"/>
</dbReference>
<accession>A0A9N9QNW4</accession>
<dbReference type="GO" id="GO:0006493">
    <property type="term" value="P:protein O-linked glycosylation"/>
    <property type="evidence" value="ECO:0007669"/>
    <property type="project" value="TreeGrafter"/>
</dbReference>
<evidence type="ECO:0000313" key="13">
    <source>
        <dbReference type="Proteomes" id="UP001152799"/>
    </source>
</evidence>
<dbReference type="OrthoDB" id="115198at2759"/>
<keyword evidence="3 11" id="KW-0328">Glycosyltransferase</keyword>
<evidence type="ECO:0000256" key="8">
    <source>
        <dbReference type="ARBA" id="ARBA00023034"/>
    </source>
</evidence>
<dbReference type="InterPro" id="IPR002659">
    <property type="entry name" value="Glyco_trans_31"/>
</dbReference>
<dbReference type="EMBL" id="OU892279">
    <property type="protein sequence ID" value="CAG9765803.1"/>
    <property type="molecule type" value="Genomic_DNA"/>
</dbReference>
<keyword evidence="13" id="KW-1185">Reference proteome</keyword>
<dbReference type="Pfam" id="PF01762">
    <property type="entry name" value="Galactosyl_T"/>
    <property type="match status" value="1"/>
</dbReference>
<evidence type="ECO:0000256" key="5">
    <source>
        <dbReference type="ARBA" id="ARBA00022692"/>
    </source>
</evidence>
<keyword evidence="6 11" id="KW-0735">Signal-anchor</keyword>
<dbReference type="GO" id="GO:0000139">
    <property type="term" value="C:Golgi membrane"/>
    <property type="evidence" value="ECO:0007669"/>
    <property type="project" value="UniProtKB-SubCell"/>
</dbReference>
<keyword evidence="7 11" id="KW-1133">Transmembrane helix</keyword>
<keyword evidence="4" id="KW-0808">Transferase</keyword>
<protein>
    <recommendedName>
        <fullName evidence="11">Hexosyltransferase</fullName>
        <ecNumber evidence="11">2.4.1.-</ecNumber>
    </recommendedName>
</protein>
<keyword evidence="10" id="KW-0325">Glycoprotein</keyword>
<name>A0A9N9QNW4_9CUCU</name>
<evidence type="ECO:0000256" key="10">
    <source>
        <dbReference type="ARBA" id="ARBA00023180"/>
    </source>
</evidence>
<dbReference type="EC" id="2.4.1.-" evidence="11"/>
<keyword evidence="8 11" id="KW-0333">Golgi apparatus</keyword>
<evidence type="ECO:0000256" key="7">
    <source>
        <dbReference type="ARBA" id="ARBA00022989"/>
    </source>
</evidence>
<dbReference type="Gene3D" id="3.90.550.50">
    <property type="match status" value="1"/>
</dbReference>
<evidence type="ECO:0000313" key="12">
    <source>
        <dbReference type="EMBL" id="CAG9765803.1"/>
    </source>
</evidence>
<dbReference type="PANTHER" id="PTHR11214">
    <property type="entry name" value="BETA-1,3-N-ACETYLGLUCOSAMINYLTRANSFERASE"/>
    <property type="match status" value="1"/>
</dbReference>
<evidence type="ECO:0000256" key="9">
    <source>
        <dbReference type="ARBA" id="ARBA00023136"/>
    </source>
</evidence>
<dbReference type="PANTHER" id="PTHR11214:SF376">
    <property type="entry name" value="HEXOSYLTRANSFERASE"/>
    <property type="match status" value="1"/>
</dbReference>
<reference evidence="12" key="1">
    <citation type="submission" date="2022-01" db="EMBL/GenBank/DDBJ databases">
        <authorList>
            <person name="King R."/>
        </authorList>
    </citation>
    <scope>NUCLEOTIDE SEQUENCE</scope>
</reference>
<dbReference type="FunFam" id="3.90.550.50:FF:000001">
    <property type="entry name" value="Hexosyltransferase"/>
    <property type="match status" value="1"/>
</dbReference>
<dbReference type="Proteomes" id="UP001152799">
    <property type="component" value="Chromosome 3"/>
</dbReference>
<evidence type="ECO:0000256" key="11">
    <source>
        <dbReference type="RuleBase" id="RU363063"/>
    </source>
</evidence>
<sequence length="358" mass="41453">MKYLPSNPPVGRCKYALWKSFLAAVAVVSVIYLITMNKKCIFTQTSTNLTSSNKEIRYFSNLNPQPHVVPRLNEKDYSRLINLTNFKFIVPNSCSNDNVFLAVIVTSAPKNLEARNTIRSTWGKNDEQVKTFFMLGAVDDADVQETIFKEHLQYHDIVQGNFFDSYFNLTYKTVMALKFITYHCTNATYILKTDDDVFVNMPLLKNFLINDLSPFGAVNCLLCHKMENMPILRGSSKWAVKEEEFLGKIYPTYCNGPYSILSPDVVFKLYQESQRQKYFYIEDVFLYGVVAGKFPEIQHTDIKNYTLWDLFAPGAYKTVRTQRNFLFGFLGMKPENLKEFWEFVKGRPVTRSLYDSVV</sequence>
<evidence type="ECO:0000256" key="4">
    <source>
        <dbReference type="ARBA" id="ARBA00022679"/>
    </source>
</evidence>
<keyword evidence="5 11" id="KW-0812">Transmembrane</keyword>
<comment type="subcellular location">
    <subcellularLocation>
        <location evidence="1 11">Golgi apparatus membrane</location>
        <topology evidence="1 11">Single-pass type II membrane protein</topology>
    </subcellularLocation>
</comment>
<evidence type="ECO:0000256" key="2">
    <source>
        <dbReference type="ARBA" id="ARBA00008661"/>
    </source>
</evidence>
<dbReference type="AlphaFoldDB" id="A0A9N9QNW4"/>
<gene>
    <name evidence="12" type="ORF">CEUTPL_LOCUS6406</name>
</gene>
<keyword evidence="9 11" id="KW-0472">Membrane</keyword>
<comment type="similarity">
    <text evidence="2 11">Belongs to the glycosyltransferase 31 family.</text>
</comment>
<evidence type="ECO:0000256" key="1">
    <source>
        <dbReference type="ARBA" id="ARBA00004323"/>
    </source>
</evidence>